<dbReference type="SMART" id="SM00671">
    <property type="entry name" value="SEL1"/>
    <property type="match status" value="4"/>
</dbReference>
<keyword evidence="1" id="KW-0732">Signal</keyword>
<feature type="signal peptide" evidence="1">
    <location>
        <begin position="1"/>
        <end position="31"/>
    </location>
</feature>
<accession>A0ABT3HFZ8</accession>
<gene>
    <name evidence="2" type="ORF">M2319_003547</name>
</gene>
<dbReference type="SUPFAM" id="SSF81901">
    <property type="entry name" value="HCP-like"/>
    <property type="match status" value="1"/>
</dbReference>
<dbReference type="PANTHER" id="PTHR11102">
    <property type="entry name" value="SEL-1-LIKE PROTEIN"/>
    <property type="match status" value="1"/>
</dbReference>
<evidence type="ECO:0000256" key="1">
    <source>
        <dbReference type="SAM" id="SignalP"/>
    </source>
</evidence>
<dbReference type="PANTHER" id="PTHR11102:SF160">
    <property type="entry name" value="ERAD-ASSOCIATED E3 UBIQUITIN-PROTEIN LIGASE COMPONENT HRD3"/>
    <property type="match status" value="1"/>
</dbReference>
<dbReference type="RefSeq" id="WP_264602784.1">
    <property type="nucleotide sequence ID" value="NZ_JAOQNS010000011.1"/>
</dbReference>
<protein>
    <submittedName>
        <fullName evidence="2">TPR repeat protein</fullName>
    </submittedName>
</protein>
<dbReference type="Proteomes" id="UP001209755">
    <property type="component" value="Unassembled WGS sequence"/>
</dbReference>
<dbReference type="InterPro" id="IPR011990">
    <property type="entry name" value="TPR-like_helical_dom_sf"/>
</dbReference>
<keyword evidence="3" id="KW-1185">Reference proteome</keyword>
<name>A0ABT3HFZ8_9HYPH</name>
<dbReference type="InterPro" id="IPR006597">
    <property type="entry name" value="Sel1-like"/>
</dbReference>
<dbReference type="EMBL" id="JAOQNS010000011">
    <property type="protein sequence ID" value="MCW2309196.1"/>
    <property type="molecule type" value="Genomic_DNA"/>
</dbReference>
<evidence type="ECO:0000313" key="3">
    <source>
        <dbReference type="Proteomes" id="UP001209755"/>
    </source>
</evidence>
<evidence type="ECO:0000313" key="2">
    <source>
        <dbReference type="EMBL" id="MCW2309196.1"/>
    </source>
</evidence>
<feature type="chain" id="PRO_5045878743" evidence="1">
    <location>
        <begin position="32"/>
        <end position="277"/>
    </location>
</feature>
<comment type="caution">
    <text evidence="2">The sequence shown here is derived from an EMBL/GenBank/DDBJ whole genome shotgun (WGS) entry which is preliminary data.</text>
</comment>
<dbReference type="Gene3D" id="1.25.40.10">
    <property type="entry name" value="Tetratricopeptide repeat domain"/>
    <property type="match status" value="2"/>
</dbReference>
<proteinExistence type="predicted"/>
<organism evidence="2 3">
    <name type="scientific">Rhodobium gokarnense</name>
    <dbReference type="NCBI Taxonomy" id="364296"/>
    <lineage>
        <taxon>Bacteria</taxon>
        <taxon>Pseudomonadati</taxon>
        <taxon>Pseudomonadota</taxon>
        <taxon>Alphaproteobacteria</taxon>
        <taxon>Hyphomicrobiales</taxon>
        <taxon>Rhodobiaceae</taxon>
        <taxon>Rhodobium</taxon>
    </lineage>
</organism>
<dbReference type="InterPro" id="IPR050767">
    <property type="entry name" value="Sel1_AlgK"/>
</dbReference>
<sequence length="277" mass="29573">MRTSSASRFPAAVAAGAVAASLLTAAVPALAFDGTTAVAPSDRSPVEAFRTGARAYYAGDKDAAVDALSFAADKGHPLAQWKLGRMYASGDGVAEDDMKAFEYFRSIANAHADEAPSSPDAPFVANAFVELGSYYLSGIKDTAIEPNARRAREIFSYAASYFGDANAQFQLARMYLDGSGGKRDGRQAARWLQLAAKKGHYQAQALLGKLLVDGEVVPQRPTAGLTWLTIARHQAVLPKDQWILDSQEAAFAAATETQRRKASNRAESWIATYASAQ</sequence>
<reference evidence="3" key="1">
    <citation type="submission" date="2023-07" db="EMBL/GenBank/DDBJ databases">
        <title>Genome sequencing of Purple Non-Sulfur Bacteria from various extreme environments.</title>
        <authorList>
            <person name="Mayer M."/>
        </authorList>
    </citation>
    <scope>NUCLEOTIDE SEQUENCE [LARGE SCALE GENOMIC DNA]</scope>
    <source>
        <strain evidence="3">DSM 17935</strain>
    </source>
</reference>
<dbReference type="Pfam" id="PF08238">
    <property type="entry name" value="Sel1"/>
    <property type="match status" value="4"/>
</dbReference>